<comment type="similarity">
    <text evidence="1">Belongs to the peptidase C2 family.</text>
</comment>
<dbReference type="Pfam" id="PF01067">
    <property type="entry name" value="Calpain_III"/>
    <property type="match status" value="1"/>
</dbReference>
<dbReference type="Gene3D" id="3.90.70.10">
    <property type="entry name" value="Cysteine proteinases"/>
    <property type="match status" value="1"/>
</dbReference>
<dbReference type="SMART" id="SM00230">
    <property type="entry name" value="CysPc"/>
    <property type="match status" value="1"/>
</dbReference>
<dbReference type="Pfam" id="PF00648">
    <property type="entry name" value="Peptidase_C2"/>
    <property type="match status" value="1"/>
</dbReference>
<dbReference type="AlphaFoldDB" id="A0A835NSM2"/>
<dbReference type="Gene3D" id="2.60.120.380">
    <property type="match status" value="1"/>
</dbReference>
<keyword evidence="6 10" id="KW-0788">Thiol protease</keyword>
<evidence type="ECO:0000256" key="2">
    <source>
        <dbReference type="ARBA" id="ARBA00022670"/>
    </source>
</evidence>
<dbReference type="SUPFAM" id="SSF47473">
    <property type="entry name" value="EF-hand"/>
    <property type="match status" value="1"/>
</dbReference>
<evidence type="ECO:0000256" key="8">
    <source>
        <dbReference type="ARBA" id="ARBA00054695"/>
    </source>
</evidence>
<dbReference type="FunFam" id="3.90.70.10:FF:000001">
    <property type="entry name" value="Calpain-1 catalytic subunit"/>
    <property type="match status" value="1"/>
</dbReference>
<dbReference type="GO" id="GO:0005737">
    <property type="term" value="C:cytoplasm"/>
    <property type="evidence" value="ECO:0007669"/>
    <property type="project" value="TreeGrafter"/>
</dbReference>
<dbReference type="CDD" id="cd00214">
    <property type="entry name" value="Calpain_III"/>
    <property type="match status" value="1"/>
</dbReference>
<organism evidence="13">
    <name type="scientific">Lamprotornis superbus</name>
    <dbReference type="NCBI Taxonomy" id="245042"/>
    <lineage>
        <taxon>Eukaryota</taxon>
        <taxon>Metazoa</taxon>
        <taxon>Chordata</taxon>
        <taxon>Craniata</taxon>
        <taxon>Vertebrata</taxon>
        <taxon>Euteleostomi</taxon>
        <taxon>Archelosauria</taxon>
        <taxon>Archosauria</taxon>
        <taxon>Dinosauria</taxon>
        <taxon>Saurischia</taxon>
        <taxon>Theropoda</taxon>
        <taxon>Coelurosauria</taxon>
        <taxon>Aves</taxon>
        <taxon>Neognathae</taxon>
        <taxon>Neoaves</taxon>
        <taxon>Telluraves</taxon>
        <taxon>Australaves</taxon>
        <taxon>Passeriformes</taxon>
        <taxon>Sturnidae</taxon>
        <taxon>Lamprotornis</taxon>
    </lineage>
</organism>
<dbReference type="InterPro" id="IPR033883">
    <property type="entry name" value="C2_III"/>
</dbReference>
<keyword evidence="2 10" id="KW-0645">Protease</keyword>
<dbReference type="Gene3D" id="1.10.238.10">
    <property type="entry name" value="EF-hand"/>
    <property type="match status" value="1"/>
</dbReference>
<dbReference type="GO" id="GO:0005509">
    <property type="term" value="F:calcium ion binding"/>
    <property type="evidence" value="ECO:0007669"/>
    <property type="project" value="InterPro"/>
</dbReference>
<reference evidence="14 15" key="2">
    <citation type="journal article" date="2021" name="J. Hered.">
        <title>Feather Gene Expression Elucidates the Developmental Basis of Plumage Iridescence in African Starlings.</title>
        <authorList>
            <person name="Rubenstein D.R."/>
            <person name="Corvelo A."/>
            <person name="MacManes M.D."/>
            <person name="Maia R."/>
            <person name="Narzisi G."/>
            <person name="Rousaki A."/>
            <person name="Vandenabeele P."/>
            <person name="Shawkey M.D."/>
            <person name="Solomon J."/>
        </authorList>
    </citation>
    <scope>NUCLEOTIDE SEQUENCE [LARGE SCALE GENOMIC DNA]</scope>
    <source>
        <strain evidence="14">SS15</strain>
    </source>
</reference>
<dbReference type="InterPro" id="IPR000169">
    <property type="entry name" value="Pept_cys_AS"/>
</dbReference>
<keyword evidence="7" id="KW-0106">Calcium</keyword>
<dbReference type="PROSITE" id="PS00139">
    <property type="entry name" value="THIOL_PROTEASE_CYS"/>
    <property type="match status" value="1"/>
</dbReference>
<dbReference type="InterPro" id="IPR022684">
    <property type="entry name" value="Calpain_cysteine_protease"/>
</dbReference>
<dbReference type="EMBL" id="JADDUC020000003">
    <property type="protein sequence ID" value="KAI1240544.1"/>
    <property type="molecule type" value="Genomic_DNA"/>
</dbReference>
<dbReference type="PANTHER" id="PTHR10183:SF374">
    <property type="entry name" value="CALPAIN-8"/>
    <property type="match status" value="1"/>
</dbReference>
<feature type="domain" description="EF-hand" evidence="12">
    <location>
        <begin position="645"/>
        <end position="680"/>
    </location>
</feature>
<dbReference type="GO" id="GO:0004198">
    <property type="term" value="F:calcium-dependent cysteine-type endopeptidase activity"/>
    <property type="evidence" value="ECO:0007669"/>
    <property type="project" value="InterPro"/>
</dbReference>
<dbReference type="Proteomes" id="UP000618051">
    <property type="component" value="Unassembled WGS sequence"/>
</dbReference>
<feature type="active site" evidence="9 10">
    <location>
        <position position="327"/>
    </location>
</feature>
<feature type="active site" evidence="9 10">
    <location>
        <position position="146"/>
    </location>
</feature>
<dbReference type="InterPro" id="IPR022683">
    <property type="entry name" value="Calpain_III"/>
</dbReference>
<evidence type="ECO:0000313" key="13">
    <source>
        <dbReference type="EMBL" id="KAG0120191.1"/>
    </source>
</evidence>
<dbReference type="InterPro" id="IPR038765">
    <property type="entry name" value="Papain-like_cys_pep_sf"/>
</dbReference>
<dbReference type="PROSITE" id="PS50222">
    <property type="entry name" value="EF_HAND_2"/>
    <property type="match status" value="1"/>
</dbReference>
<keyword evidence="3" id="KW-0479">Metal-binding</keyword>
<gene>
    <name evidence="14" type="ORF">IHE44_0008968</name>
    <name evidence="13" type="ORF">IHE44_012938</name>
</gene>
<evidence type="ECO:0000256" key="7">
    <source>
        <dbReference type="ARBA" id="ARBA00022837"/>
    </source>
</evidence>
<evidence type="ECO:0000259" key="12">
    <source>
        <dbReference type="PROSITE" id="PS50222"/>
    </source>
</evidence>
<dbReference type="PROSITE" id="PS50203">
    <property type="entry name" value="CALPAIN_CAT"/>
    <property type="match status" value="1"/>
</dbReference>
<dbReference type="InterPro" id="IPR001300">
    <property type="entry name" value="Peptidase_C2_calpain_cat"/>
</dbReference>
<evidence type="ECO:0000313" key="14">
    <source>
        <dbReference type="EMBL" id="KAI1240544.1"/>
    </source>
</evidence>
<keyword evidence="15" id="KW-1185">Reference proteome</keyword>
<dbReference type="GO" id="GO:0006508">
    <property type="term" value="P:proteolysis"/>
    <property type="evidence" value="ECO:0007669"/>
    <property type="project" value="UniProtKB-KW"/>
</dbReference>
<keyword evidence="4" id="KW-0677">Repeat</keyword>
<accession>A0A835NSM2</accession>
<dbReference type="PANTHER" id="PTHR10183">
    <property type="entry name" value="CALPAIN"/>
    <property type="match status" value="1"/>
</dbReference>
<dbReference type="SMART" id="SM00054">
    <property type="entry name" value="EFh"/>
    <property type="match status" value="2"/>
</dbReference>
<dbReference type="EMBL" id="JADDUC010000067">
    <property type="protein sequence ID" value="KAG0120191.1"/>
    <property type="molecule type" value="Genomic_DNA"/>
</dbReference>
<keyword evidence="5 10" id="KW-0378">Hydrolase</keyword>
<evidence type="ECO:0000256" key="4">
    <source>
        <dbReference type="ARBA" id="ARBA00022737"/>
    </source>
</evidence>
<dbReference type="SUPFAM" id="SSF49758">
    <property type="entry name" value="Calpain large subunit, middle domain (domain III)"/>
    <property type="match status" value="1"/>
</dbReference>
<comment type="caution">
    <text evidence="13">The sequence shown here is derived from an EMBL/GenBank/DDBJ whole genome shotgun (WGS) entry which is preliminary data.</text>
</comment>
<dbReference type="SMART" id="SM00720">
    <property type="entry name" value="calpain_III"/>
    <property type="match status" value="1"/>
</dbReference>
<feature type="non-terminal residue" evidence="13">
    <location>
        <position position="1"/>
    </location>
</feature>
<dbReference type="PRINTS" id="PR00704">
    <property type="entry name" value="CALPAIN"/>
</dbReference>
<dbReference type="SUPFAM" id="SSF54001">
    <property type="entry name" value="Cysteine proteinases"/>
    <property type="match status" value="1"/>
</dbReference>
<dbReference type="OrthoDB" id="424753at2759"/>
<dbReference type="CDD" id="cd00044">
    <property type="entry name" value="CysPc"/>
    <property type="match status" value="1"/>
</dbReference>
<comment type="function">
    <text evidence="8">Calcium-regulated non-lysosomal thiol-protease which catalyze limited proteolysis of substrates involved in cytoskeletal remodeling and signal transduction.</text>
</comment>
<feature type="domain" description="Calpain catalytic" evidence="11">
    <location>
        <begin position="86"/>
        <end position="385"/>
    </location>
</feature>
<feature type="active site" evidence="9 10">
    <location>
        <position position="303"/>
    </location>
</feature>
<sequence length="1114" mass="124874">AAGALGAALGSTRACCLPIFTCSLCPRGKGRAAAHAGRVGSMSRVTARLCQERAAADGLGSNRNAIKYLKQDYEALKQQCLQNGTLFKDEEFPACPSALGYRDLGPYSFKTQGIVWKRPTELCANPQFIIGGATRTDVCQGELGDCWLLAAIASLTLNPDILFRVVPKAQSFQKDYAGIFHFQFWQYGEWVDVVVDDRLPTKNGKLVFVHSEEGSEFWSALLEKAYAKLNGSYEALAGGSTVEGFEDFTGGISESYELCRAPSNLYQIIQKALRAGSLLGCSIDITATAEIEAITSLKLVKGHAYSITGAEEVYYRGRPEKLVRLRNPWGEVEWTGSWSDNAPEWNYVDPKQKQALDKQVDDGEFWMAFSDFQRHFSRLEICSLAPDTLTSNKVNKWDLTLFNGEWRRGSSAGGCQNYQATYWTNPQFRIRLDEPDDDHEGSVNEPCCTILVGLMQKNRRRQKRMGEGLLSIGYSLYRIPQELESSTDVHAGRAFFARHQPAARTASYVNLREVSSRMTLPRGHYLIVPSTFEPYKNGDFCLRVFAEKRVKSQMMSDEVSAKPYEPQVDNKDTDDEFKTLFQKLSGEDCEVTATELQRILNRVLAKRKDVKSDGFNINTCREMISLLDTDGTGTLGLVEFKTLWMKIQNYLAIYKRVDSDFSGTIDSHEMRNALREAGFRLKEEVQHSIVTRYACSTKLTIDFDGFVACMIRLETLFSECPGAAPQSFGGALGIRCLLAVGMKQISPAAYGQCSGPRTVPALTNGTIYHLQSLLRPDLQFFSLLFYISEVFYLLDKDKNGIIQISLPERAVVNSLENTQQGTLLFWQKIGCAAHWFEPRSINSAETSEALLSMKPLVWHLLVVKNRKRNLFLFLASYFKTTKMIYCHKVQQCSKSWKGSPLLQNPAYVLLHAQERGQNLCGCPGNLPLQTIVCFGCAKCLQKLGLRSSEADAELLGAQRIWAQTQLQGLTGNQENVMALLHSSSAQSSRRRKDDGRSDAIFCTEIFSCECLSVCMPKDGIWSFSLMSDWSSEAHEGKKQKKVHEQKECRLASVSSGQMRGQDSVPLFLHTCWLLSSFFEQEKAFVWFPSLHTECLVTNPTPHISQHFFLLLASD</sequence>
<evidence type="ECO:0000256" key="6">
    <source>
        <dbReference type="ARBA" id="ARBA00022807"/>
    </source>
</evidence>
<proteinExistence type="inferred from homology"/>
<evidence type="ECO:0000259" key="11">
    <source>
        <dbReference type="PROSITE" id="PS50203"/>
    </source>
</evidence>
<protein>
    <submittedName>
        <fullName evidence="13">Calpain-8</fullName>
    </submittedName>
</protein>
<evidence type="ECO:0000313" key="15">
    <source>
        <dbReference type="Proteomes" id="UP000618051"/>
    </source>
</evidence>
<dbReference type="InterPro" id="IPR036213">
    <property type="entry name" value="Calpain_III_sf"/>
</dbReference>
<reference evidence="14" key="3">
    <citation type="submission" date="2022-01" db="EMBL/GenBank/DDBJ databases">
        <authorList>
            <person name="Rubenstein D.R."/>
        </authorList>
    </citation>
    <scope>NUCLEOTIDE SEQUENCE</scope>
    <source>
        <strain evidence="14">SS15</strain>
        <tissue evidence="14">Liver</tissue>
    </source>
</reference>
<dbReference type="InterPro" id="IPR022682">
    <property type="entry name" value="Calpain_domain_III"/>
</dbReference>
<evidence type="ECO:0000256" key="3">
    <source>
        <dbReference type="ARBA" id="ARBA00022723"/>
    </source>
</evidence>
<reference evidence="13" key="1">
    <citation type="submission" date="2020-10" db="EMBL/GenBank/DDBJ databases">
        <title>Feather gene expression reveals the developmental basis of iridescence in African starlings.</title>
        <authorList>
            <person name="Rubenstein D.R."/>
        </authorList>
    </citation>
    <scope>NUCLEOTIDE SEQUENCE</scope>
    <source>
        <strain evidence="13">SS15</strain>
        <tissue evidence="13">Liver</tissue>
    </source>
</reference>
<name>A0A835NSM2_9PASS</name>
<dbReference type="InterPro" id="IPR011992">
    <property type="entry name" value="EF-hand-dom_pair"/>
</dbReference>
<dbReference type="FunFam" id="2.60.120.380:FF:000001">
    <property type="entry name" value="Calpain-1 catalytic subunit"/>
    <property type="match status" value="1"/>
</dbReference>
<evidence type="ECO:0000256" key="5">
    <source>
        <dbReference type="ARBA" id="ARBA00022801"/>
    </source>
</evidence>
<evidence type="ECO:0000256" key="10">
    <source>
        <dbReference type="PROSITE-ProRule" id="PRU00239"/>
    </source>
</evidence>
<evidence type="ECO:0000256" key="1">
    <source>
        <dbReference type="ARBA" id="ARBA00007623"/>
    </source>
</evidence>
<dbReference type="InterPro" id="IPR002048">
    <property type="entry name" value="EF_hand_dom"/>
</dbReference>
<evidence type="ECO:0000256" key="9">
    <source>
        <dbReference type="PIRSR" id="PIRSR622684-1"/>
    </source>
</evidence>